<evidence type="ECO:0000313" key="2">
    <source>
        <dbReference type="Proteomes" id="UP001600888"/>
    </source>
</evidence>
<evidence type="ECO:0000313" key="1">
    <source>
        <dbReference type="EMBL" id="KAL2287022.1"/>
    </source>
</evidence>
<keyword evidence="2" id="KW-1185">Reference proteome</keyword>
<dbReference type="Proteomes" id="UP001600888">
    <property type="component" value="Unassembled WGS sequence"/>
</dbReference>
<comment type="caution">
    <text evidence="1">The sequence shown here is derived from an EMBL/GenBank/DDBJ whole genome shotgun (WGS) entry which is preliminary data.</text>
</comment>
<protein>
    <submittedName>
        <fullName evidence="1">Uncharacterized protein</fullName>
    </submittedName>
</protein>
<accession>A0ABR4EX76</accession>
<organism evidence="1 2">
    <name type="scientific">Diaporthe vaccinii</name>
    <dbReference type="NCBI Taxonomy" id="105482"/>
    <lineage>
        <taxon>Eukaryota</taxon>
        <taxon>Fungi</taxon>
        <taxon>Dikarya</taxon>
        <taxon>Ascomycota</taxon>
        <taxon>Pezizomycotina</taxon>
        <taxon>Sordariomycetes</taxon>
        <taxon>Sordariomycetidae</taxon>
        <taxon>Diaporthales</taxon>
        <taxon>Diaporthaceae</taxon>
        <taxon>Diaporthe</taxon>
        <taxon>Diaporthe eres species complex</taxon>
    </lineage>
</organism>
<dbReference type="EMBL" id="JBAWTH010000021">
    <property type="protein sequence ID" value="KAL2287022.1"/>
    <property type="molecule type" value="Genomic_DNA"/>
</dbReference>
<sequence>MDNYDISDPYGRRTEYYFDEHVCLWQVTEAEIVGHFRWDDLEQNDNWYQEIIIPAFRGFRGQHTVSPTEGAIDNLLLDFNKLSVGHDDSDSSDTGYAERSQCYYSDGEEDADSVGEFQCVYTDEDYYWDTNDDLEEANAADDIINIIEGYWR</sequence>
<reference evidence="1 2" key="1">
    <citation type="submission" date="2024-03" db="EMBL/GenBank/DDBJ databases">
        <title>A high-quality draft genome sequence of Diaporthe vaccinii, a causative agent of upright dieback and viscid rot disease in cranberry plants.</title>
        <authorList>
            <person name="Sarrasin M."/>
            <person name="Lang B.F."/>
            <person name="Burger G."/>
        </authorList>
    </citation>
    <scope>NUCLEOTIDE SEQUENCE [LARGE SCALE GENOMIC DNA]</scope>
    <source>
        <strain evidence="1 2">IS7</strain>
    </source>
</reference>
<gene>
    <name evidence="1" type="ORF">FJTKL_06047</name>
</gene>
<name>A0ABR4EX76_9PEZI</name>
<proteinExistence type="predicted"/>